<reference evidence="2" key="1">
    <citation type="submission" date="2013-11" db="EMBL/GenBank/DDBJ databases">
        <title>Genome sequence of the fusiform rust pathogen reveals effectors for host alternation and coevolution with pine.</title>
        <authorList>
            <consortium name="DOE Joint Genome Institute"/>
            <person name="Smith K."/>
            <person name="Pendleton A."/>
            <person name="Kubisiak T."/>
            <person name="Anderson C."/>
            <person name="Salamov A."/>
            <person name="Aerts A."/>
            <person name="Riley R."/>
            <person name="Clum A."/>
            <person name="Lindquist E."/>
            <person name="Ence D."/>
            <person name="Campbell M."/>
            <person name="Kronenberg Z."/>
            <person name="Feau N."/>
            <person name="Dhillon B."/>
            <person name="Hamelin R."/>
            <person name="Burleigh J."/>
            <person name="Smith J."/>
            <person name="Yandell M."/>
            <person name="Nelson C."/>
            <person name="Grigoriev I."/>
            <person name="Davis J."/>
        </authorList>
    </citation>
    <scope>NUCLEOTIDE SEQUENCE</scope>
    <source>
        <strain evidence="2">G11</strain>
    </source>
</reference>
<proteinExistence type="predicted"/>
<protein>
    <submittedName>
        <fullName evidence="2">Uncharacterized protein</fullName>
    </submittedName>
</protein>
<comment type="caution">
    <text evidence="2">The sequence shown here is derived from an EMBL/GenBank/DDBJ whole genome shotgun (WGS) entry which is preliminary data.</text>
</comment>
<sequence>MKPDELIKNWLGIDHQSMLDDLQETENSLRSLEEEMNGYEMKSIKLLEEQKRLAKEFEFEVKKKSKEDQDFKEKFLEIANKYKPADELSQKKWREINKQINLIVPPSQKNVFVSKWEMLVKWFYRTMLRVFRPLAYRRHLALKYLMKIDINKKFRRNIKICNALQELLEMRREGLNLEDRFNVFIISLHNKSPIDEDTESIITELNDRAQRRLNALSQDTEQIARSHKELAEEVIFDLNFSPSEEIELAQLDSLPPNLLDDGIRSRLGSLKAKENLFMWLRTELKTANWILRKVNKNLDLTKEEEKLVKKMRKHVEKRVLKSYLLSQKQNRWMAKLLRKAMFDQQYQDQQKAEIFLLEKRKIKDPTYEQASEKLLNTLQEHHESSLSSVLLEESDELDVIIEFARRAELQVGENALVVIKTSAERRREDYEALETMKTFTNGNPGGFSQRKLLKIKLFKSQIVVTEKERKEIQKAARQTKDKIQRMTPKQLAIEILELSARNTIFPEEKESETLLIKLLNGFELDPLESLTVYSFAKEYQKNVIGRMNEVELAFFTMSSAVKESPLCARLRRSCLDVNDMFSLAKASKIGKRVSQEEWLNMLLGAEEKPSSETPSTSTEVEGEKIDNVIQNVDVQKLFEECERLLIDTVTQELGGKEEVLKVFKTLEALDFGSTTFQQALIVSKLNKTERKEILSSHNNCVIRKSVGIRDTYSKLIIFLRNANKRLWISKFPLQNEITRKKLAFGQTKELQPAKRVYEFYTELVNTFKNFLNEQHDRLGLEGKFED</sequence>
<accession>A0A9P6NF60</accession>
<keyword evidence="3" id="KW-1185">Reference proteome</keyword>
<name>A0A9P6NF60_9BASI</name>
<evidence type="ECO:0000313" key="3">
    <source>
        <dbReference type="Proteomes" id="UP000886653"/>
    </source>
</evidence>
<evidence type="ECO:0000313" key="2">
    <source>
        <dbReference type="EMBL" id="KAG0145721.1"/>
    </source>
</evidence>
<evidence type="ECO:0000256" key="1">
    <source>
        <dbReference type="SAM" id="Coils"/>
    </source>
</evidence>
<dbReference type="AlphaFoldDB" id="A0A9P6NF60"/>
<gene>
    <name evidence="2" type="ORF">CROQUDRAFT_45347</name>
</gene>
<organism evidence="2 3">
    <name type="scientific">Cronartium quercuum f. sp. fusiforme G11</name>
    <dbReference type="NCBI Taxonomy" id="708437"/>
    <lineage>
        <taxon>Eukaryota</taxon>
        <taxon>Fungi</taxon>
        <taxon>Dikarya</taxon>
        <taxon>Basidiomycota</taxon>
        <taxon>Pucciniomycotina</taxon>
        <taxon>Pucciniomycetes</taxon>
        <taxon>Pucciniales</taxon>
        <taxon>Coleosporiaceae</taxon>
        <taxon>Cronartium</taxon>
    </lineage>
</organism>
<keyword evidence="1" id="KW-0175">Coiled coil</keyword>
<dbReference type="EMBL" id="MU167271">
    <property type="protein sequence ID" value="KAG0145721.1"/>
    <property type="molecule type" value="Genomic_DNA"/>
</dbReference>
<dbReference type="Proteomes" id="UP000886653">
    <property type="component" value="Unassembled WGS sequence"/>
</dbReference>
<dbReference type="OrthoDB" id="2505220at2759"/>
<feature type="coiled-coil region" evidence="1">
    <location>
        <begin position="15"/>
        <end position="67"/>
    </location>
</feature>